<dbReference type="Gene3D" id="2.40.70.10">
    <property type="entry name" value="Acid Proteases"/>
    <property type="match status" value="1"/>
</dbReference>
<dbReference type="CDD" id="cd00303">
    <property type="entry name" value="retropepsin_like"/>
    <property type="match status" value="1"/>
</dbReference>
<dbReference type="Proteomes" id="UP000076761">
    <property type="component" value="Unassembled WGS sequence"/>
</dbReference>
<evidence type="ECO:0000313" key="3">
    <source>
        <dbReference type="Proteomes" id="UP000076761"/>
    </source>
</evidence>
<feature type="non-terminal residue" evidence="2">
    <location>
        <position position="294"/>
    </location>
</feature>
<sequence>MLSDDDSTSSTSESGNDTSEYIPSDSESDFVYVGTTAVRSRTDRVHTHHLERNAARMKDFTRVLPKPLVVVVQINGAPVRALLDSGSLADFVSTTLVDQLHLKTDILVKPLSVQLAVTGSRSKVNHSVSAQLQYQSIDETRRFDVINLDNYDVILGTPFLFQHKVLLGFNPSQIAIGSAPALPIQGDQATTLSSLAADLLEDHLEILRRELQDYARDICKEASETPLPPLRAVNHSIPLIDETKVYAWRPSRCPDALKPLWQEKCDAYIRNGRWQVRTGMNAMPMLMLKKPDQG</sequence>
<reference evidence="2 3" key="1">
    <citation type="journal article" date="2016" name="Mol. Biol. Evol.">
        <title>Comparative Genomics of Early-Diverging Mushroom-Forming Fungi Provides Insights into the Origins of Lignocellulose Decay Capabilities.</title>
        <authorList>
            <person name="Nagy L.G."/>
            <person name="Riley R."/>
            <person name="Tritt A."/>
            <person name="Adam C."/>
            <person name="Daum C."/>
            <person name="Floudas D."/>
            <person name="Sun H."/>
            <person name="Yadav J.S."/>
            <person name="Pangilinan J."/>
            <person name="Larsson K.H."/>
            <person name="Matsuura K."/>
            <person name="Barry K."/>
            <person name="Labutti K."/>
            <person name="Kuo R."/>
            <person name="Ohm R.A."/>
            <person name="Bhattacharya S.S."/>
            <person name="Shirouzu T."/>
            <person name="Yoshinaga Y."/>
            <person name="Martin F.M."/>
            <person name="Grigoriev I.V."/>
            <person name="Hibbett D.S."/>
        </authorList>
    </citation>
    <scope>NUCLEOTIDE SEQUENCE [LARGE SCALE GENOMIC DNA]</scope>
    <source>
        <strain evidence="2 3">HHB14362 ss-1</strain>
    </source>
</reference>
<dbReference type="SUPFAM" id="SSF50630">
    <property type="entry name" value="Acid proteases"/>
    <property type="match status" value="1"/>
</dbReference>
<evidence type="ECO:0000313" key="2">
    <source>
        <dbReference type="EMBL" id="KZT21630.1"/>
    </source>
</evidence>
<dbReference type="STRING" id="1314782.A0A165PXL8"/>
<name>A0A165PXL8_9AGAM</name>
<dbReference type="InterPro" id="IPR021109">
    <property type="entry name" value="Peptidase_aspartic_dom_sf"/>
</dbReference>
<dbReference type="AlphaFoldDB" id="A0A165PXL8"/>
<dbReference type="InParanoid" id="A0A165PXL8"/>
<feature type="compositionally biased region" description="Low complexity" evidence="1">
    <location>
        <begin position="8"/>
        <end position="19"/>
    </location>
</feature>
<gene>
    <name evidence="2" type="ORF">NEOLEDRAFT_1073350</name>
</gene>
<feature type="region of interest" description="Disordered" evidence="1">
    <location>
        <begin position="1"/>
        <end position="25"/>
    </location>
</feature>
<keyword evidence="3" id="KW-1185">Reference proteome</keyword>
<evidence type="ECO:0000256" key="1">
    <source>
        <dbReference type="SAM" id="MobiDB-lite"/>
    </source>
</evidence>
<dbReference type="OrthoDB" id="1750432at2759"/>
<accession>A0A165PXL8</accession>
<organism evidence="2 3">
    <name type="scientific">Neolentinus lepideus HHB14362 ss-1</name>
    <dbReference type="NCBI Taxonomy" id="1314782"/>
    <lineage>
        <taxon>Eukaryota</taxon>
        <taxon>Fungi</taxon>
        <taxon>Dikarya</taxon>
        <taxon>Basidiomycota</taxon>
        <taxon>Agaricomycotina</taxon>
        <taxon>Agaricomycetes</taxon>
        <taxon>Gloeophyllales</taxon>
        <taxon>Gloeophyllaceae</taxon>
        <taxon>Neolentinus</taxon>
    </lineage>
</organism>
<evidence type="ECO:0008006" key="4">
    <source>
        <dbReference type="Google" id="ProtNLM"/>
    </source>
</evidence>
<dbReference type="EMBL" id="KV425605">
    <property type="protein sequence ID" value="KZT21630.1"/>
    <property type="molecule type" value="Genomic_DNA"/>
</dbReference>
<proteinExistence type="predicted"/>
<dbReference type="Pfam" id="PF08284">
    <property type="entry name" value="RVP_2"/>
    <property type="match status" value="1"/>
</dbReference>
<protein>
    <recommendedName>
        <fullName evidence="4">Aspartic peptidase DDI1-type domain-containing protein</fullName>
    </recommendedName>
</protein>